<sequence>MEIGLFTQEELTKQCHEKEWLRQFRVLNDPYLPDGDSPEEYKQITESLGLKDPFTKDYVFTECKSAEQFLKEIREDNWPIDQGAVFNSLAFIHRVNILDECAAFKKLSDGSIVNIGSLLAEKLESGKDWGERKLPEVIEELDAVKTREELGIFMKTEYGAEQIQDEIQDEWDHEL</sequence>
<dbReference type="Proteomes" id="UP000184010">
    <property type="component" value="Unassembled WGS sequence"/>
</dbReference>
<dbReference type="RefSeq" id="WP_072775118.1">
    <property type="nucleotide sequence ID" value="NZ_FRDN01000021.1"/>
</dbReference>
<name>A0A1M7UYD8_9FIRM</name>
<gene>
    <name evidence="1" type="ORF">SAMN02745215_05048</name>
</gene>
<evidence type="ECO:0000313" key="1">
    <source>
        <dbReference type="EMBL" id="SHN87952.1"/>
    </source>
</evidence>
<accession>A0A1M7UYD8</accession>
<organism evidence="1 2">
    <name type="scientific">Desulfitobacterium chlororespirans DSM 11544</name>
    <dbReference type="NCBI Taxonomy" id="1121395"/>
    <lineage>
        <taxon>Bacteria</taxon>
        <taxon>Bacillati</taxon>
        <taxon>Bacillota</taxon>
        <taxon>Clostridia</taxon>
        <taxon>Eubacteriales</taxon>
        <taxon>Desulfitobacteriaceae</taxon>
        <taxon>Desulfitobacterium</taxon>
    </lineage>
</organism>
<dbReference type="AlphaFoldDB" id="A0A1M7UYD8"/>
<keyword evidence="2" id="KW-1185">Reference proteome</keyword>
<reference evidence="2" key="1">
    <citation type="submission" date="2016-12" db="EMBL/GenBank/DDBJ databases">
        <authorList>
            <person name="Varghese N."/>
            <person name="Submissions S."/>
        </authorList>
    </citation>
    <scope>NUCLEOTIDE SEQUENCE [LARGE SCALE GENOMIC DNA]</scope>
    <source>
        <strain evidence="2">DSM 11544</strain>
    </source>
</reference>
<evidence type="ECO:0000313" key="2">
    <source>
        <dbReference type="Proteomes" id="UP000184010"/>
    </source>
</evidence>
<protein>
    <submittedName>
        <fullName evidence="1">Uncharacterized protein</fullName>
    </submittedName>
</protein>
<dbReference type="STRING" id="1121395.SAMN02745215_05048"/>
<proteinExistence type="predicted"/>
<dbReference type="EMBL" id="FRDN01000021">
    <property type="protein sequence ID" value="SHN87952.1"/>
    <property type="molecule type" value="Genomic_DNA"/>
</dbReference>